<proteinExistence type="predicted"/>
<feature type="compositionally biased region" description="Polar residues" evidence="1">
    <location>
        <begin position="1"/>
        <end position="14"/>
    </location>
</feature>
<accession>A0AA40EJW9</accession>
<dbReference type="AlphaFoldDB" id="A0AA40EJW9"/>
<evidence type="ECO:0000313" key="3">
    <source>
        <dbReference type="Proteomes" id="UP001172155"/>
    </source>
</evidence>
<organism evidence="2 3">
    <name type="scientific">Schizothecium vesticola</name>
    <dbReference type="NCBI Taxonomy" id="314040"/>
    <lineage>
        <taxon>Eukaryota</taxon>
        <taxon>Fungi</taxon>
        <taxon>Dikarya</taxon>
        <taxon>Ascomycota</taxon>
        <taxon>Pezizomycotina</taxon>
        <taxon>Sordariomycetes</taxon>
        <taxon>Sordariomycetidae</taxon>
        <taxon>Sordariales</taxon>
        <taxon>Schizotheciaceae</taxon>
        <taxon>Schizothecium</taxon>
    </lineage>
</organism>
<comment type="caution">
    <text evidence="2">The sequence shown here is derived from an EMBL/GenBank/DDBJ whole genome shotgun (WGS) entry which is preliminary data.</text>
</comment>
<sequence>MSSPASAHTGTSLFGPSPGAGPTSTVTPQKAPGTAIKDARSKSFAPTAKDSLFMLTIVMLNKDPVNVDWDQVADELGFKNASVAKVYFSLLSLALSSPLHASPPVC</sequence>
<keyword evidence="3" id="KW-1185">Reference proteome</keyword>
<feature type="region of interest" description="Disordered" evidence="1">
    <location>
        <begin position="1"/>
        <end position="40"/>
    </location>
</feature>
<evidence type="ECO:0000313" key="2">
    <source>
        <dbReference type="EMBL" id="KAK0740666.1"/>
    </source>
</evidence>
<dbReference type="EMBL" id="JAUKUD010000006">
    <property type="protein sequence ID" value="KAK0740666.1"/>
    <property type="molecule type" value="Genomic_DNA"/>
</dbReference>
<name>A0AA40EJW9_9PEZI</name>
<protein>
    <submittedName>
        <fullName evidence="2">Uncharacterized protein</fullName>
    </submittedName>
</protein>
<reference evidence="2" key="1">
    <citation type="submission" date="2023-06" db="EMBL/GenBank/DDBJ databases">
        <title>Genome-scale phylogeny and comparative genomics of the fungal order Sordariales.</title>
        <authorList>
            <consortium name="Lawrence Berkeley National Laboratory"/>
            <person name="Hensen N."/>
            <person name="Bonometti L."/>
            <person name="Westerberg I."/>
            <person name="Brannstrom I.O."/>
            <person name="Guillou S."/>
            <person name="Cros-Aarteil S."/>
            <person name="Calhoun S."/>
            <person name="Haridas S."/>
            <person name="Kuo A."/>
            <person name="Mondo S."/>
            <person name="Pangilinan J."/>
            <person name="Riley R."/>
            <person name="LaButti K."/>
            <person name="Andreopoulos B."/>
            <person name="Lipzen A."/>
            <person name="Chen C."/>
            <person name="Yanf M."/>
            <person name="Daum C."/>
            <person name="Ng V."/>
            <person name="Clum A."/>
            <person name="Steindorff A."/>
            <person name="Ohm R."/>
            <person name="Martin F."/>
            <person name="Silar P."/>
            <person name="Natvig D."/>
            <person name="Lalanne C."/>
            <person name="Gautier V."/>
            <person name="Ament-velasquez S.L."/>
            <person name="Kruys A."/>
            <person name="Hutchinson M.I."/>
            <person name="Powell A.J."/>
            <person name="Barry K."/>
            <person name="Miller A.N."/>
            <person name="Grigoriev I.V."/>
            <person name="Debuchy R."/>
            <person name="Gladieux P."/>
            <person name="Thoren M.H."/>
            <person name="Johannesson H."/>
        </authorList>
    </citation>
    <scope>NUCLEOTIDE SEQUENCE</scope>
    <source>
        <strain evidence="2">SMH3187-1</strain>
    </source>
</reference>
<evidence type="ECO:0000256" key="1">
    <source>
        <dbReference type="SAM" id="MobiDB-lite"/>
    </source>
</evidence>
<gene>
    <name evidence="2" type="ORF">B0T18DRAFT_418448</name>
</gene>
<dbReference type="Proteomes" id="UP001172155">
    <property type="component" value="Unassembled WGS sequence"/>
</dbReference>